<organism evidence="5 6">
    <name type="scientific">Ferroglobus placidus (strain DSM 10642 / AEDII12DO)</name>
    <dbReference type="NCBI Taxonomy" id="589924"/>
    <lineage>
        <taxon>Archaea</taxon>
        <taxon>Methanobacteriati</taxon>
        <taxon>Methanobacteriota</taxon>
        <taxon>Archaeoglobi</taxon>
        <taxon>Archaeoglobales</taxon>
        <taxon>Archaeoglobaceae</taxon>
        <taxon>Ferroglobus</taxon>
    </lineage>
</organism>
<dbReference type="SUPFAM" id="SSF54975">
    <property type="entry name" value="Acylphosphatase/BLUF domain-like"/>
    <property type="match status" value="1"/>
</dbReference>
<evidence type="ECO:0000313" key="6">
    <source>
        <dbReference type="Proteomes" id="UP000002613"/>
    </source>
</evidence>
<dbReference type="EC" id="3.6.1.7" evidence="1"/>
<dbReference type="GeneID" id="8778217"/>
<name>D3RWM0_FERPA</name>
<dbReference type="EMBL" id="CP001899">
    <property type="protein sequence ID" value="ADC64883.1"/>
    <property type="molecule type" value="Genomic_DNA"/>
</dbReference>
<evidence type="ECO:0000313" key="5">
    <source>
        <dbReference type="EMBL" id="ADC64883.1"/>
    </source>
</evidence>
<keyword evidence="1" id="KW-0378">Hydrolase</keyword>
<reference evidence="5 6" key="2">
    <citation type="journal article" date="2011" name="Stand. Genomic Sci.">
        <title>Complete genome sequence of Ferroglobus placidus AEDII12DO.</title>
        <authorList>
            <person name="Anderson I."/>
            <person name="Risso C."/>
            <person name="Holmes D."/>
            <person name="Lucas S."/>
            <person name="Copeland A."/>
            <person name="Lapidus A."/>
            <person name="Cheng J.F."/>
            <person name="Bruce D."/>
            <person name="Goodwin L."/>
            <person name="Pitluck S."/>
            <person name="Saunders E."/>
            <person name="Brettin T."/>
            <person name="Detter J.C."/>
            <person name="Han C."/>
            <person name="Tapia R."/>
            <person name="Larimer F."/>
            <person name="Land M."/>
            <person name="Hauser L."/>
            <person name="Woyke T."/>
            <person name="Lovley D."/>
            <person name="Kyrpides N."/>
            <person name="Ivanova N."/>
        </authorList>
    </citation>
    <scope>NUCLEOTIDE SEQUENCE [LARGE SCALE GENOMIC DNA]</scope>
    <source>
        <strain evidence="6">DSM 10642 / AEDII12DO</strain>
    </source>
</reference>
<dbReference type="Proteomes" id="UP000002613">
    <property type="component" value="Chromosome"/>
</dbReference>
<keyword evidence="6" id="KW-1185">Reference proteome</keyword>
<dbReference type="RefSeq" id="WP_012965227.1">
    <property type="nucleotide sequence ID" value="NC_013849.1"/>
</dbReference>
<accession>D3RWM0</accession>
<evidence type="ECO:0000256" key="2">
    <source>
        <dbReference type="RuleBase" id="RU004168"/>
    </source>
</evidence>
<dbReference type="KEGG" id="fpl:Ferp_0713"/>
<dbReference type="InterPro" id="IPR001792">
    <property type="entry name" value="Acylphosphatase-like_dom"/>
</dbReference>
<dbReference type="Pfam" id="PF00708">
    <property type="entry name" value="Acylphosphatase"/>
    <property type="match status" value="1"/>
</dbReference>
<feature type="coiled-coil region" evidence="3">
    <location>
        <begin position="143"/>
        <end position="178"/>
    </location>
</feature>
<dbReference type="STRING" id="589924.Ferp_0713"/>
<protein>
    <recommendedName>
        <fullName evidence="1">acylphosphatase</fullName>
        <ecNumber evidence="1">3.6.1.7</ecNumber>
    </recommendedName>
</protein>
<dbReference type="PaxDb" id="589924-Ferp_0713"/>
<dbReference type="InterPro" id="IPR036046">
    <property type="entry name" value="Acylphosphatase-like_dom_sf"/>
</dbReference>
<feature type="domain" description="Acylphosphatase-like" evidence="4">
    <location>
        <begin position="2"/>
        <end position="96"/>
    </location>
</feature>
<comment type="catalytic activity">
    <reaction evidence="1">
        <text>an acyl phosphate + H2O = a carboxylate + phosphate + H(+)</text>
        <dbReference type="Rhea" id="RHEA:14965"/>
        <dbReference type="ChEBI" id="CHEBI:15377"/>
        <dbReference type="ChEBI" id="CHEBI:15378"/>
        <dbReference type="ChEBI" id="CHEBI:29067"/>
        <dbReference type="ChEBI" id="CHEBI:43474"/>
        <dbReference type="ChEBI" id="CHEBI:59918"/>
        <dbReference type="EC" id="3.6.1.7"/>
    </reaction>
</comment>
<evidence type="ECO:0000259" key="4">
    <source>
        <dbReference type="PROSITE" id="PS51160"/>
    </source>
</evidence>
<keyword evidence="3" id="KW-0175">Coiled coil</keyword>
<dbReference type="eggNOG" id="arCOG01674">
    <property type="taxonomic scope" value="Archaea"/>
</dbReference>
<feature type="active site" evidence="1">
    <location>
        <position position="37"/>
    </location>
</feature>
<evidence type="ECO:0000256" key="3">
    <source>
        <dbReference type="SAM" id="Coils"/>
    </source>
</evidence>
<gene>
    <name evidence="5" type="ordered locus">Ferp_0713</name>
</gene>
<comment type="similarity">
    <text evidence="2">Belongs to the acylphosphatase family.</text>
</comment>
<dbReference type="OrthoDB" id="146788at2157"/>
<dbReference type="HOGENOM" id="CLU_118416_0_0_2"/>
<dbReference type="GO" id="GO:0003998">
    <property type="term" value="F:acylphosphatase activity"/>
    <property type="evidence" value="ECO:0007669"/>
    <property type="project" value="UniProtKB-EC"/>
</dbReference>
<sequence length="182" mass="21048">MKKKVRIIGSKVHDIGYRYFLMENALAFGIEKLRAVNVEEDDKQIVEVYVEGEDEAVNEFCKFAKSNFPPDAVVDEVKVEDYTGYVPKIEAFALVFNVGQSRKFIEYGKQVLSKQDKMLEKQDKMLEKQDETVKAVKEVGEKVDKVGEKVDALRQDLKAYLDERFRKLEMEVERIKEAVGLK</sequence>
<feature type="active site" evidence="1">
    <location>
        <position position="18"/>
    </location>
</feature>
<proteinExistence type="inferred from homology"/>
<dbReference type="PROSITE" id="PS51160">
    <property type="entry name" value="ACYLPHOSPHATASE_3"/>
    <property type="match status" value="1"/>
</dbReference>
<evidence type="ECO:0000256" key="1">
    <source>
        <dbReference type="PROSITE-ProRule" id="PRU00520"/>
    </source>
</evidence>
<dbReference type="AlphaFoldDB" id="D3RWM0"/>
<dbReference type="Gene3D" id="3.30.70.100">
    <property type="match status" value="1"/>
</dbReference>
<reference evidence="6" key="1">
    <citation type="submission" date="2010-02" db="EMBL/GenBank/DDBJ databases">
        <title>Complete sequence of Ferroglobus placidus DSM 10642.</title>
        <authorList>
            <consortium name="US DOE Joint Genome Institute"/>
            <person name="Lucas S."/>
            <person name="Copeland A."/>
            <person name="Lapidus A."/>
            <person name="Cheng J.-F."/>
            <person name="Bruce D."/>
            <person name="Goodwin L."/>
            <person name="Pitluck S."/>
            <person name="Saunders E."/>
            <person name="Brettin T."/>
            <person name="Detter J.C."/>
            <person name="Han C."/>
            <person name="Tapia R."/>
            <person name="Larimer F."/>
            <person name="Land M."/>
            <person name="Hauser L."/>
            <person name="Kyrpides N."/>
            <person name="Ivanova N."/>
            <person name="Holmes D."/>
            <person name="Lovley D."/>
            <person name="Kyrpides N."/>
            <person name="Anderson I.J."/>
            <person name="Woyke T."/>
        </authorList>
    </citation>
    <scope>NUCLEOTIDE SEQUENCE [LARGE SCALE GENOMIC DNA]</scope>
    <source>
        <strain evidence="6">DSM 10642 / AEDII12DO</strain>
    </source>
</reference>